<name>A0A2T6ZQI5_TUBBO</name>
<evidence type="ECO:0000313" key="3">
    <source>
        <dbReference type="EMBL" id="PUU77758.1"/>
    </source>
</evidence>
<dbReference type="GO" id="GO:0003682">
    <property type="term" value="F:chromatin binding"/>
    <property type="evidence" value="ECO:0007669"/>
    <property type="project" value="InterPro"/>
</dbReference>
<feature type="region of interest" description="Disordered" evidence="1">
    <location>
        <begin position="1"/>
        <end position="32"/>
    </location>
</feature>
<dbReference type="Proteomes" id="UP000244722">
    <property type="component" value="Unassembled WGS sequence"/>
</dbReference>
<dbReference type="InterPro" id="IPR011011">
    <property type="entry name" value="Znf_FYVE_PHD"/>
</dbReference>
<dbReference type="SMART" id="SM00439">
    <property type="entry name" value="BAH"/>
    <property type="match status" value="1"/>
</dbReference>
<keyword evidence="4" id="KW-1185">Reference proteome</keyword>
<dbReference type="Gene3D" id="2.30.30.490">
    <property type="match status" value="1"/>
</dbReference>
<organism evidence="3 4">
    <name type="scientific">Tuber borchii</name>
    <name type="common">White truffle</name>
    <dbReference type="NCBI Taxonomy" id="42251"/>
    <lineage>
        <taxon>Eukaryota</taxon>
        <taxon>Fungi</taxon>
        <taxon>Dikarya</taxon>
        <taxon>Ascomycota</taxon>
        <taxon>Pezizomycotina</taxon>
        <taxon>Pezizomycetes</taxon>
        <taxon>Pezizales</taxon>
        <taxon>Tuberaceae</taxon>
        <taxon>Tuber</taxon>
    </lineage>
</organism>
<dbReference type="OrthoDB" id="10259622at2759"/>
<proteinExistence type="predicted"/>
<dbReference type="PANTHER" id="PTHR46364">
    <property type="entry name" value="OS08G0421900 PROTEIN"/>
    <property type="match status" value="1"/>
</dbReference>
<feature type="region of interest" description="Disordered" evidence="1">
    <location>
        <begin position="297"/>
        <end position="355"/>
    </location>
</feature>
<feature type="compositionally biased region" description="Polar residues" evidence="1">
    <location>
        <begin position="337"/>
        <end position="351"/>
    </location>
</feature>
<dbReference type="SUPFAM" id="SSF57903">
    <property type="entry name" value="FYVE/PHD zinc finger"/>
    <property type="match status" value="1"/>
</dbReference>
<evidence type="ECO:0000313" key="4">
    <source>
        <dbReference type="Proteomes" id="UP000244722"/>
    </source>
</evidence>
<comment type="caution">
    <text evidence="3">The sequence shown here is derived from an EMBL/GenBank/DDBJ whole genome shotgun (WGS) entry which is preliminary data.</text>
</comment>
<dbReference type="InterPro" id="IPR013083">
    <property type="entry name" value="Znf_RING/FYVE/PHD"/>
</dbReference>
<sequence length="411" mass="46005">MPLKRKRGGGVSENTIEPPEEQQSEPSVNNNLPLIVSDCPFAVEYKAAPPATKRKKKKKGGAGNAGNGSYAPRQAKRYTKSGIPINPVGASRKHQEIDREVPFDSTLYAIKPRKQWDQLTKYRSFVVGTENFALNEHIFVNHSNIPHGTDLGASDDKKFWVARVLEIRALDESHVYLRVYWLYWPEELPGGRQPYHGAKEIIASNHMEIIDAMTVSGRATVKHWMELDEEEELPDLFWRQKFDYPTQMLMEVREHCKCRGYYNPDKIMYACTSCKLWLHEECLIADIKKKLYKEIAEGPSSPTKNSQKEGSGEEDESVTAANKARGKKRTSGAVATVSISKPQTPKSSSARGKNIAAGGDKEDFFQVAIRPEANGPVVAAVRDLRSRKEWGDRGGKWEEGVGCLGCGKIIS</sequence>
<reference evidence="3 4" key="1">
    <citation type="submission" date="2017-04" db="EMBL/GenBank/DDBJ databases">
        <title>Draft genome sequence of Tuber borchii Vittad., a whitish edible truffle.</title>
        <authorList>
            <consortium name="DOE Joint Genome Institute"/>
            <person name="Murat C."/>
            <person name="Kuo A."/>
            <person name="Barry K.W."/>
            <person name="Clum A."/>
            <person name="Dockter R.B."/>
            <person name="Fauchery L."/>
            <person name="Iotti M."/>
            <person name="Kohler A."/>
            <person name="Labutti K."/>
            <person name="Lindquist E.A."/>
            <person name="Lipzen A."/>
            <person name="Ohm R.A."/>
            <person name="Wang M."/>
            <person name="Grigoriev I.V."/>
            <person name="Zambonelli A."/>
            <person name="Martin F.M."/>
        </authorList>
    </citation>
    <scope>NUCLEOTIDE SEQUENCE [LARGE SCALE GENOMIC DNA]</scope>
    <source>
        <strain evidence="3 4">Tbo3840</strain>
    </source>
</reference>
<feature type="region of interest" description="Disordered" evidence="1">
    <location>
        <begin position="47"/>
        <end position="93"/>
    </location>
</feature>
<dbReference type="STRING" id="42251.A0A2T6ZQI5"/>
<dbReference type="Pfam" id="PF01426">
    <property type="entry name" value="BAH"/>
    <property type="match status" value="1"/>
</dbReference>
<dbReference type="Gene3D" id="3.30.40.10">
    <property type="entry name" value="Zinc/RING finger domain, C3HC4 (zinc finger)"/>
    <property type="match status" value="1"/>
</dbReference>
<dbReference type="PROSITE" id="PS51038">
    <property type="entry name" value="BAH"/>
    <property type="match status" value="1"/>
</dbReference>
<evidence type="ECO:0000259" key="2">
    <source>
        <dbReference type="PROSITE" id="PS51038"/>
    </source>
</evidence>
<dbReference type="AlphaFoldDB" id="A0A2T6ZQI5"/>
<protein>
    <recommendedName>
        <fullName evidence="2">BAH domain-containing protein</fullName>
    </recommendedName>
</protein>
<dbReference type="InterPro" id="IPR043151">
    <property type="entry name" value="BAH_sf"/>
</dbReference>
<dbReference type="EMBL" id="NESQ01000142">
    <property type="protein sequence ID" value="PUU77758.1"/>
    <property type="molecule type" value="Genomic_DNA"/>
</dbReference>
<dbReference type="InterPro" id="IPR001025">
    <property type="entry name" value="BAH_dom"/>
</dbReference>
<feature type="domain" description="BAH" evidence="2">
    <location>
        <begin position="130"/>
        <end position="253"/>
    </location>
</feature>
<gene>
    <name evidence="3" type="ORF">B9Z19DRAFT_1101714</name>
</gene>
<evidence type="ECO:0000256" key="1">
    <source>
        <dbReference type="SAM" id="MobiDB-lite"/>
    </source>
</evidence>
<accession>A0A2T6ZQI5</accession>
<dbReference type="CDD" id="cd04370">
    <property type="entry name" value="BAH"/>
    <property type="match status" value="1"/>
</dbReference>